<reference evidence="10 11" key="1">
    <citation type="journal article" date="2018" name="Nat. Ecol. Evol.">
        <title>Shark genomes provide insights into elasmobranch evolution and the origin of vertebrates.</title>
        <authorList>
            <person name="Hara Y"/>
            <person name="Yamaguchi K"/>
            <person name="Onimaru K"/>
            <person name="Kadota M"/>
            <person name="Koyanagi M"/>
            <person name="Keeley SD"/>
            <person name="Tatsumi K"/>
            <person name="Tanaka K"/>
            <person name="Motone F"/>
            <person name="Kageyama Y"/>
            <person name="Nozu R"/>
            <person name="Adachi N"/>
            <person name="Nishimura O"/>
            <person name="Nakagawa R"/>
            <person name="Tanegashima C"/>
            <person name="Kiyatake I"/>
            <person name="Matsumoto R"/>
            <person name="Murakumo K"/>
            <person name="Nishida K"/>
            <person name="Terakita A"/>
            <person name="Kuratani S"/>
            <person name="Sato K"/>
            <person name="Hyodo S Kuraku.S."/>
        </authorList>
    </citation>
    <scope>NUCLEOTIDE SEQUENCE [LARGE SCALE GENOMIC DNA]</scope>
</reference>
<dbReference type="OrthoDB" id="10037397at2759"/>
<evidence type="ECO:0000313" key="11">
    <source>
        <dbReference type="Proteomes" id="UP000287033"/>
    </source>
</evidence>
<organism evidence="10 11">
    <name type="scientific">Chiloscyllium punctatum</name>
    <name type="common">Brownbanded bambooshark</name>
    <name type="synonym">Hemiscyllium punctatum</name>
    <dbReference type="NCBI Taxonomy" id="137246"/>
    <lineage>
        <taxon>Eukaryota</taxon>
        <taxon>Metazoa</taxon>
        <taxon>Chordata</taxon>
        <taxon>Craniata</taxon>
        <taxon>Vertebrata</taxon>
        <taxon>Chondrichthyes</taxon>
        <taxon>Elasmobranchii</taxon>
        <taxon>Galeomorphii</taxon>
        <taxon>Galeoidea</taxon>
        <taxon>Orectolobiformes</taxon>
        <taxon>Hemiscylliidae</taxon>
        <taxon>Chiloscyllium</taxon>
    </lineage>
</organism>
<proteinExistence type="inferred from homology"/>
<feature type="region of interest" description="Disordered" evidence="7">
    <location>
        <begin position="585"/>
        <end position="621"/>
    </location>
</feature>
<feature type="signal peptide" evidence="9">
    <location>
        <begin position="1"/>
        <end position="19"/>
    </location>
</feature>
<keyword evidence="5 8" id="KW-1133">Transmembrane helix</keyword>
<evidence type="ECO:0000256" key="8">
    <source>
        <dbReference type="SAM" id="Phobius"/>
    </source>
</evidence>
<keyword evidence="11" id="KW-1185">Reference proteome</keyword>
<dbReference type="PANTHER" id="PTHR34093">
    <property type="entry name" value="CHLORIDE CHANNEL CLIC-LIKE PROTEIN 1"/>
    <property type="match status" value="1"/>
</dbReference>
<comment type="subcellular location">
    <subcellularLocation>
        <location evidence="1">Membrane</location>
        <topology evidence="1">Multi-pass membrane protein</topology>
    </subcellularLocation>
</comment>
<evidence type="ECO:0000256" key="2">
    <source>
        <dbReference type="ARBA" id="ARBA00005944"/>
    </source>
</evidence>
<comment type="caution">
    <text evidence="10">The sequence shown here is derived from an EMBL/GenBank/DDBJ whole genome shotgun (WGS) entry which is preliminary data.</text>
</comment>
<evidence type="ECO:0000313" key="10">
    <source>
        <dbReference type="EMBL" id="GCC32007.1"/>
    </source>
</evidence>
<evidence type="ECO:0000256" key="5">
    <source>
        <dbReference type="ARBA" id="ARBA00022989"/>
    </source>
</evidence>
<evidence type="ECO:0000256" key="3">
    <source>
        <dbReference type="ARBA" id="ARBA00015571"/>
    </source>
</evidence>
<feature type="transmembrane region" description="Helical" evidence="8">
    <location>
        <begin position="224"/>
        <end position="243"/>
    </location>
</feature>
<sequence>MFMLWLIFEVLLVVNGLQGDDDDEWIDPTDMLNYDAATGRMRRPQQTGTKEEDTETLTTGDYTEVNQGKELCPDCSGCERQLDNLQKRFEECRQKTSTESTEISCSPVFKRYLNKLLLETGKLGLPDDDNEVHYDAEIFITKQDVTAIKKFLSDKAWKAGALDDALSKILINFKFHDYESWKWRFEDTFHVDPLTAFLLLAMLTFIIIIFHIVWIVAPPFTRPYRFFLLCFLISFVWNWVFLYKTAFAKRQANFAKLQLDKPMCTGVQNMDWKGSLLEWFRQTWTLQKDPCELYYEALLVDPILEVPPTKAFMLTVTTLITEPLKHIGEPIGHFFRDLLKDLPWIWQFPVTLTVILAVVAFCYSCGHAVVRYGLFRSLPNVGPQAPIAHHNVPYSVQGPVDNTLYQRGGYVDYKAGGDASYFPLIRRDPNHDAVTADPFGQRDLNFQGVEDLKNWERAEMASNGQGDNHLRRRRAPNHKDCHCARYTPDQLVSRNEVIAQPSEENPDTEDVDIYQAQEIVEQCKSNNFQNKKATELPVSKLHKVRRASEKDMQSRVPEELGTADRPLDAVSQLLSEINVTELDVTEKKRVQEKKHENELPIIENVGAQAFNKPKSEESQRE</sequence>
<gene>
    <name evidence="10" type="ORF">chiPu_0010467</name>
</gene>
<keyword evidence="9" id="KW-0732">Signal</keyword>
<evidence type="ECO:0000256" key="9">
    <source>
        <dbReference type="SAM" id="SignalP"/>
    </source>
</evidence>
<dbReference type="Pfam" id="PF05934">
    <property type="entry name" value="MCLC"/>
    <property type="match status" value="1"/>
</dbReference>
<dbReference type="OMA" id="CERQLDN"/>
<dbReference type="InterPro" id="IPR009231">
    <property type="entry name" value="Chloride_chnl_CLIC-like"/>
</dbReference>
<feature type="chain" id="PRO_5019105482" description="Chloride channel CLIC-like protein 1" evidence="9">
    <location>
        <begin position="20"/>
        <end position="621"/>
    </location>
</feature>
<feature type="transmembrane region" description="Helical" evidence="8">
    <location>
        <begin position="194"/>
        <end position="217"/>
    </location>
</feature>
<feature type="compositionally biased region" description="Basic and acidic residues" evidence="7">
    <location>
        <begin position="585"/>
        <end position="598"/>
    </location>
</feature>
<evidence type="ECO:0000256" key="6">
    <source>
        <dbReference type="ARBA" id="ARBA00023136"/>
    </source>
</evidence>
<evidence type="ECO:0000256" key="7">
    <source>
        <dbReference type="SAM" id="MobiDB-lite"/>
    </source>
</evidence>
<keyword evidence="6 8" id="KW-0472">Membrane</keyword>
<dbReference type="GO" id="GO:0005254">
    <property type="term" value="F:chloride channel activity"/>
    <property type="evidence" value="ECO:0007669"/>
    <property type="project" value="TreeGrafter"/>
</dbReference>
<dbReference type="GO" id="GO:0016020">
    <property type="term" value="C:membrane"/>
    <property type="evidence" value="ECO:0007669"/>
    <property type="project" value="UniProtKB-SubCell"/>
</dbReference>
<dbReference type="PANTHER" id="PTHR34093:SF1">
    <property type="entry name" value="CHLORIDE CHANNEL CLIC-LIKE PROTEIN 1"/>
    <property type="match status" value="1"/>
</dbReference>
<evidence type="ECO:0000256" key="1">
    <source>
        <dbReference type="ARBA" id="ARBA00004141"/>
    </source>
</evidence>
<dbReference type="Proteomes" id="UP000287033">
    <property type="component" value="Unassembled WGS sequence"/>
</dbReference>
<dbReference type="AlphaFoldDB" id="A0A401SNP2"/>
<dbReference type="EMBL" id="BEZZ01000407">
    <property type="protein sequence ID" value="GCC32007.1"/>
    <property type="molecule type" value="Genomic_DNA"/>
</dbReference>
<protein>
    <recommendedName>
        <fullName evidence="3">Chloride channel CLIC-like protein 1</fullName>
    </recommendedName>
</protein>
<keyword evidence="4 8" id="KW-0812">Transmembrane</keyword>
<feature type="transmembrane region" description="Helical" evidence="8">
    <location>
        <begin position="344"/>
        <end position="366"/>
    </location>
</feature>
<comment type="similarity">
    <text evidence="2">Belongs to the chloride channel MCLC family.</text>
</comment>
<accession>A0A401SNP2</accession>
<dbReference type="GO" id="GO:0005783">
    <property type="term" value="C:endoplasmic reticulum"/>
    <property type="evidence" value="ECO:0007669"/>
    <property type="project" value="TreeGrafter"/>
</dbReference>
<evidence type="ECO:0000256" key="4">
    <source>
        <dbReference type="ARBA" id="ARBA00022692"/>
    </source>
</evidence>
<name>A0A401SNP2_CHIPU</name>